<proteinExistence type="predicted"/>
<accession>A0ABW0WKJ5</accession>
<dbReference type="SUPFAM" id="SSF48498">
    <property type="entry name" value="Tetracyclin repressor-like, C-terminal domain"/>
    <property type="match status" value="1"/>
</dbReference>
<comment type="caution">
    <text evidence="6">The sequence shown here is derived from an EMBL/GenBank/DDBJ whole genome shotgun (WGS) entry which is preliminary data.</text>
</comment>
<evidence type="ECO:0000259" key="5">
    <source>
        <dbReference type="PROSITE" id="PS50977"/>
    </source>
</evidence>
<evidence type="ECO:0000313" key="7">
    <source>
        <dbReference type="Proteomes" id="UP001596065"/>
    </source>
</evidence>
<dbReference type="SUPFAM" id="SSF46689">
    <property type="entry name" value="Homeodomain-like"/>
    <property type="match status" value="1"/>
</dbReference>
<keyword evidence="2 4" id="KW-0238">DNA-binding</keyword>
<gene>
    <name evidence="6" type="ORF">ACFP3J_25150</name>
</gene>
<dbReference type="InterPro" id="IPR036271">
    <property type="entry name" value="Tet_transcr_reg_TetR-rel_C_sf"/>
</dbReference>
<feature type="DNA-binding region" description="H-T-H motif" evidence="4">
    <location>
        <begin position="43"/>
        <end position="62"/>
    </location>
</feature>
<keyword evidence="1" id="KW-0805">Transcription regulation</keyword>
<dbReference type="PANTHER" id="PTHR30055:SF148">
    <property type="entry name" value="TETR-FAMILY TRANSCRIPTIONAL REGULATOR"/>
    <property type="match status" value="1"/>
</dbReference>
<evidence type="ECO:0000256" key="1">
    <source>
        <dbReference type="ARBA" id="ARBA00023015"/>
    </source>
</evidence>
<dbReference type="Gene3D" id="1.10.357.10">
    <property type="entry name" value="Tetracycline Repressor, domain 2"/>
    <property type="match status" value="1"/>
</dbReference>
<evidence type="ECO:0000313" key="6">
    <source>
        <dbReference type="EMBL" id="MFC5658755.1"/>
    </source>
</evidence>
<dbReference type="InterPro" id="IPR011075">
    <property type="entry name" value="TetR_C"/>
</dbReference>
<keyword evidence="7" id="KW-1185">Reference proteome</keyword>
<organism evidence="6 7">
    <name type="scientific">Streptomyces nogalater</name>
    <dbReference type="NCBI Taxonomy" id="38314"/>
    <lineage>
        <taxon>Bacteria</taxon>
        <taxon>Bacillati</taxon>
        <taxon>Actinomycetota</taxon>
        <taxon>Actinomycetes</taxon>
        <taxon>Kitasatosporales</taxon>
        <taxon>Streptomycetaceae</taxon>
        <taxon>Streptomyces</taxon>
    </lineage>
</organism>
<dbReference type="RefSeq" id="WP_344346576.1">
    <property type="nucleotide sequence ID" value="NZ_BAAASM010000004.1"/>
</dbReference>
<evidence type="ECO:0000256" key="4">
    <source>
        <dbReference type="PROSITE-ProRule" id="PRU00335"/>
    </source>
</evidence>
<dbReference type="Pfam" id="PF16859">
    <property type="entry name" value="TetR_C_11"/>
    <property type="match status" value="1"/>
</dbReference>
<dbReference type="Pfam" id="PF00440">
    <property type="entry name" value="TetR_N"/>
    <property type="match status" value="1"/>
</dbReference>
<name>A0ABW0WKJ5_STRNO</name>
<dbReference type="Proteomes" id="UP001596065">
    <property type="component" value="Unassembled WGS sequence"/>
</dbReference>
<keyword evidence="3" id="KW-0804">Transcription</keyword>
<evidence type="ECO:0000256" key="2">
    <source>
        <dbReference type="ARBA" id="ARBA00023125"/>
    </source>
</evidence>
<protein>
    <submittedName>
        <fullName evidence="6">TetR/AcrR family transcriptional regulator</fullName>
    </submittedName>
</protein>
<feature type="domain" description="HTH tetR-type" evidence="5">
    <location>
        <begin position="20"/>
        <end position="80"/>
    </location>
</feature>
<dbReference type="PANTHER" id="PTHR30055">
    <property type="entry name" value="HTH-TYPE TRANSCRIPTIONAL REGULATOR RUTR"/>
    <property type="match status" value="1"/>
</dbReference>
<reference evidence="7" key="1">
    <citation type="journal article" date="2019" name="Int. J. Syst. Evol. Microbiol.">
        <title>The Global Catalogue of Microorganisms (GCM) 10K type strain sequencing project: providing services to taxonomists for standard genome sequencing and annotation.</title>
        <authorList>
            <consortium name="The Broad Institute Genomics Platform"/>
            <consortium name="The Broad Institute Genome Sequencing Center for Infectious Disease"/>
            <person name="Wu L."/>
            <person name="Ma J."/>
        </authorList>
    </citation>
    <scope>NUCLEOTIDE SEQUENCE [LARGE SCALE GENOMIC DNA]</scope>
    <source>
        <strain evidence="7">KCTC 5701</strain>
    </source>
</reference>
<dbReference type="InterPro" id="IPR001647">
    <property type="entry name" value="HTH_TetR"/>
</dbReference>
<evidence type="ECO:0000256" key="3">
    <source>
        <dbReference type="ARBA" id="ARBA00023163"/>
    </source>
</evidence>
<sequence length="201" mass="21975">MTADVQSTAVARTPVRRRGQALEQAIFDAVIEQLANVGYANLTMDAVAATAHTSKAVIYRRWSNKAELVVDALDNALPSPDELPEGDSVREELIELMREKAAVLNSTVGRAVQTLLAEIDRDRPFMGIVNDRVFAPRQDVFRRILERGAARGEVREGSISPLVVGIGPAMLVQRFLSDPSPVPDDLLVSVVDDLILPLIRP</sequence>
<dbReference type="InterPro" id="IPR009057">
    <property type="entry name" value="Homeodomain-like_sf"/>
</dbReference>
<dbReference type="EMBL" id="JBHSOE010000050">
    <property type="protein sequence ID" value="MFC5658755.1"/>
    <property type="molecule type" value="Genomic_DNA"/>
</dbReference>
<dbReference type="PROSITE" id="PS50977">
    <property type="entry name" value="HTH_TETR_2"/>
    <property type="match status" value="1"/>
</dbReference>
<dbReference type="Gene3D" id="1.10.10.60">
    <property type="entry name" value="Homeodomain-like"/>
    <property type="match status" value="1"/>
</dbReference>
<dbReference type="InterPro" id="IPR050109">
    <property type="entry name" value="HTH-type_TetR-like_transc_reg"/>
</dbReference>